<evidence type="ECO:0000256" key="1">
    <source>
        <dbReference type="SAM" id="Phobius"/>
    </source>
</evidence>
<proteinExistence type="predicted"/>
<reference evidence="2 3" key="1">
    <citation type="journal article" date="2014" name="Int. J. Syst. Evol. Microbiol.">
        <title>Complete genome sequence of Corynebacterium casei LMG S-19264T (=DSM 44701T), isolated from a smear-ripened cheese.</title>
        <authorList>
            <consortium name="US DOE Joint Genome Institute (JGI-PGF)"/>
            <person name="Walter F."/>
            <person name="Albersmeier A."/>
            <person name="Kalinowski J."/>
            <person name="Ruckert C."/>
        </authorList>
    </citation>
    <scope>NUCLEOTIDE SEQUENCE [LARGE SCALE GENOMIC DNA]</scope>
    <source>
        <strain evidence="2 3">NBRC 112289</strain>
    </source>
</reference>
<keyword evidence="1" id="KW-0812">Transmembrane</keyword>
<gene>
    <name evidence="2" type="ORF">GCM10025874_17760</name>
</gene>
<feature type="transmembrane region" description="Helical" evidence="1">
    <location>
        <begin position="27"/>
        <end position="51"/>
    </location>
</feature>
<protein>
    <submittedName>
        <fullName evidence="2">Uncharacterized protein</fullName>
    </submittedName>
</protein>
<name>A0AA37UGW2_9MICO</name>
<dbReference type="Proteomes" id="UP001157160">
    <property type="component" value="Unassembled WGS sequence"/>
</dbReference>
<dbReference type="EMBL" id="BSUL01000001">
    <property type="protein sequence ID" value="GMA28523.1"/>
    <property type="molecule type" value="Genomic_DNA"/>
</dbReference>
<dbReference type="AlphaFoldDB" id="A0AA37UGW2"/>
<keyword evidence="1" id="KW-1133">Transmembrane helix</keyword>
<organism evidence="2 3">
    <name type="scientific">Arenivirga flava</name>
    <dbReference type="NCBI Taxonomy" id="1930060"/>
    <lineage>
        <taxon>Bacteria</taxon>
        <taxon>Bacillati</taxon>
        <taxon>Actinomycetota</taxon>
        <taxon>Actinomycetes</taxon>
        <taxon>Micrococcales</taxon>
        <taxon>Microbacteriaceae</taxon>
        <taxon>Arenivirga</taxon>
    </lineage>
</organism>
<evidence type="ECO:0000313" key="2">
    <source>
        <dbReference type="EMBL" id="GMA28523.1"/>
    </source>
</evidence>
<comment type="caution">
    <text evidence="2">The sequence shown here is derived from an EMBL/GenBank/DDBJ whole genome shotgun (WGS) entry which is preliminary data.</text>
</comment>
<keyword evidence="3" id="KW-1185">Reference proteome</keyword>
<accession>A0AA37UGW2</accession>
<evidence type="ECO:0000313" key="3">
    <source>
        <dbReference type="Proteomes" id="UP001157160"/>
    </source>
</evidence>
<keyword evidence="1" id="KW-0472">Membrane</keyword>
<sequence>MIVAGLGLYGGRWWLQERLPLLDDWPVLLLAAPALLLAAPALLLAGTALLVAARPGPAPDEDAMREPE</sequence>